<protein>
    <recommendedName>
        <fullName evidence="1">NB-ARC domain-containing protein</fullName>
    </recommendedName>
</protein>
<dbReference type="InterPro" id="IPR002182">
    <property type="entry name" value="NB-ARC"/>
</dbReference>
<dbReference type="GO" id="GO:0043531">
    <property type="term" value="F:ADP binding"/>
    <property type="evidence" value="ECO:0007669"/>
    <property type="project" value="InterPro"/>
</dbReference>
<dbReference type="Gene3D" id="2.40.10.10">
    <property type="entry name" value="Trypsin-like serine proteases"/>
    <property type="match status" value="1"/>
</dbReference>
<dbReference type="AlphaFoldDB" id="A0A0L8K5R8"/>
<dbReference type="Proteomes" id="UP000037023">
    <property type="component" value="Unassembled WGS sequence"/>
</dbReference>
<dbReference type="Pfam" id="PF13374">
    <property type="entry name" value="TPR_10"/>
    <property type="match status" value="2"/>
</dbReference>
<dbReference type="Pfam" id="PF00931">
    <property type="entry name" value="NB-ARC"/>
    <property type="match status" value="1"/>
</dbReference>
<dbReference type="SUPFAM" id="SSF48452">
    <property type="entry name" value="TPR-like"/>
    <property type="match status" value="2"/>
</dbReference>
<gene>
    <name evidence="2" type="ORF">ADK34_22695</name>
</gene>
<comment type="caution">
    <text evidence="2">The sequence shown here is derived from an EMBL/GenBank/DDBJ whole genome shotgun (WGS) entry which is preliminary data.</text>
</comment>
<dbReference type="InterPro" id="IPR053137">
    <property type="entry name" value="NLR-like"/>
</dbReference>
<evidence type="ECO:0000313" key="2">
    <source>
        <dbReference type="EMBL" id="KOG21266.1"/>
    </source>
</evidence>
<dbReference type="PANTHER" id="PTHR46082">
    <property type="entry name" value="ATP/GTP-BINDING PROTEIN-RELATED"/>
    <property type="match status" value="1"/>
</dbReference>
<accession>A0A0L8K5R8</accession>
<dbReference type="Gene3D" id="1.25.40.10">
    <property type="entry name" value="Tetratricopeptide repeat domain"/>
    <property type="match status" value="2"/>
</dbReference>
<dbReference type="NCBIfam" id="NF040586">
    <property type="entry name" value="FxSxx_TPR"/>
    <property type="match status" value="1"/>
</dbReference>
<dbReference type="SUPFAM" id="SSF50494">
    <property type="entry name" value="Trypsin-like serine proteases"/>
    <property type="match status" value="1"/>
</dbReference>
<dbReference type="EMBL" id="LGUP01000271">
    <property type="protein sequence ID" value="KOG21266.1"/>
    <property type="molecule type" value="Genomic_DNA"/>
</dbReference>
<dbReference type="SUPFAM" id="SSF52540">
    <property type="entry name" value="P-loop containing nucleoside triphosphate hydrolases"/>
    <property type="match status" value="1"/>
</dbReference>
<sequence>MDPQRLVWVRTGEPDGSGSGYLVGPQLVLTALHVVRDDGRWAGRVAVRVGHPHFGELVERRAEVCWPDPQAGVPPEDALDIALLWLDEPVAAGEGPVRWGRPGGTARIPFKGAGLPAFAADEGSDAQFEDLHGELSVVSTSLPGWVLDCPVWPAPAYSVGSDEDGRHDERPWAGASGSAIFCHGRIVGVAVEDNRTMDWRRLHAAPVHEALSLPGFARLVARHGHPGTTAVLEDVTAESGGRVPLGGDGVAWPVEVGPVPALASAFQPRSTLRDRIESARSGGSSVVLTQVLSGGGGFGKTQLAAACATDALAQGVDLVVWASATETQQVITQYAQAAAYLRLPGATGQDPEADARALLRWLATTSRRWLVVLDDIAHPTELSSWWPASRTGTGWVLATTRLNDARLTGGRRTRIDIDVYSPDEADAYLRERLDGDGMGHLLDARAADLAKALGHLPLALGLAAAHMINEDLTCTAYIRRFTDRRTRLDEALPESADTEGYGRQITVALLLSLDAARAADDSGLAVHVLRLVALLDPAGHPHSLWTTPPLLDHLSASGTSPVTADQAHSVLRLLHRYALITCDTRADPRGVRVHALTARAVRENTAESDLTGHVDAVAEALLHVWPEVDQSHRELAAVLRANTDALADQAQDRLWHGGIHPVLYRAGNSLLDAGLGDTAAAYWLRQADSAERILGGDDPHTLNARASLAASYWLAGRTSEAIAIEEQVLADRERVLGHDHPDTLHARASLAASYYQDGRTDEAIAIEEQVRTDTERVLGHDHPSTLNALANLGASYWQAGRTSEAIAIEEQVLADRERVLGHDHPDTLYTRANLGVSYLQAGRTSEAIAIEEQVVTDSERVLGHDHPDTLTTRSSLGASYLQAGRTSEAIAIDEQVLADRERVLGHDHPDTLTARHNLAASYLQAGRTDEALDLLRRVLADRERTLGHDHLRTHLARSNLAALQEWLRDAGSSAPG</sequence>
<dbReference type="RefSeq" id="WP_078905211.1">
    <property type="nucleotide sequence ID" value="NZ_LGUP01000271.1"/>
</dbReference>
<evidence type="ECO:0000259" key="1">
    <source>
        <dbReference type="Pfam" id="PF00931"/>
    </source>
</evidence>
<dbReference type="PATRIC" id="fig|1938.6.peg.4891"/>
<dbReference type="PANTHER" id="PTHR46082:SF6">
    <property type="entry name" value="AAA+ ATPASE DOMAIN-CONTAINING PROTEIN-RELATED"/>
    <property type="match status" value="1"/>
</dbReference>
<dbReference type="InterPro" id="IPR009003">
    <property type="entry name" value="Peptidase_S1_PA"/>
</dbReference>
<dbReference type="InterPro" id="IPR043504">
    <property type="entry name" value="Peptidase_S1_PA_chymotrypsin"/>
</dbReference>
<organism evidence="2 3">
    <name type="scientific">Streptomyces viridochromogenes</name>
    <dbReference type="NCBI Taxonomy" id="1938"/>
    <lineage>
        <taxon>Bacteria</taxon>
        <taxon>Bacillati</taxon>
        <taxon>Actinomycetota</taxon>
        <taxon>Actinomycetes</taxon>
        <taxon>Kitasatosporales</taxon>
        <taxon>Streptomycetaceae</taxon>
        <taxon>Streptomyces</taxon>
    </lineage>
</organism>
<name>A0A0L8K5R8_STRVR</name>
<dbReference type="OrthoDB" id="3885120at2"/>
<dbReference type="InterPro" id="IPR027417">
    <property type="entry name" value="P-loop_NTPase"/>
</dbReference>
<dbReference type="Pfam" id="PF13424">
    <property type="entry name" value="TPR_12"/>
    <property type="match status" value="2"/>
</dbReference>
<dbReference type="InterPro" id="IPR011990">
    <property type="entry name" value="TPR-like_helical_dom_sf"/>
</dbReference>
<proteinExistence type="predicted"/>
<dbReference type="Gene3D" id="3.40.50.300">
    <property type="entry name" value="P-loop containing nucleotide triphosphate hydrolases"/>
    <property type="match status" value="1"/>
</dbReference>
<feature type="domain" description="NB-ARC" evidence="1">
    <location>
        <begin position="292"/>
        <end position="425"/>
    </location>
</feature>
<evidence type="ECO:0000313" key="3">
    <source>
        <dbReference type="Proteomes" id="UP000037023"/>
    </source>
</evidence>
<reference evidence="2 3" key="1">
    <citation type="submission" date="2015-06" db="EMBL/GenBank/DDBJ databases">
        <authorList>
            <person name="Hoefler B.C."/>
            <person name="Straight P.D."/>
        </authorList>
    </citation>
    <scope>NUCLEOTIDE SEQUENCE [LARGE SCALE GENOMIC DNA]</scope>
    <source>
        <strain evidence="2 3">NRRL 3427</strain>
    </source>
</reference>